<dbReference type="InterPro" id="IPR036388">
    <property type="entry name" value="WH-like_DNA-bd_sf"/>
</dbReference>
<dbReference type="InterPro" id="IPR036390">
    <property type="entry name" value="WH_DNA-bd_sf"/>
</dbReference>
<dbReference type="Gene3D" id="1.10.10.10">
    <property type="entry name" value="Winged helix-like DNA-binding domain superfamily/Winged helix DNA-binding domain"/>
    <property type="match status" value="1"/>
</dbReference>
<name>A0ABX1E3V1_9PROT</name>
<evidence type="ECO:0000313" key="2">
    <source>
        <dbReference type="Proteomes" id="UP000787635"/>
    </source>
</evidence>
<evidence type="ECO:0000313" key="1">
    <source>
        <dbReference type="EMBL" id="NKC31861.1"/>
    </source>
</evidence>
<dbReference type="EMBL" id="JAAVNE010000019">
    <property type="protein sequence ID" value="NKC31861.1"/>
    <property type="molecule type" value="Genomic_DNA"/>
</dbReference>
<dbReference type="SUPFAM" id="SSF46785">
    <property type="entry name" value="Winged helix' DNA-binding domain"/>
    <property type="match status" value="1"/>
</dbReference>
<protein>
    <submittedName>
        <fullName evidence="1">Rrf2 family transcriptional regulator</fullName>
    </submittedName>
</protein>
<accession>A0ABX1E3V1</accession>
<dbReference type="Proteomes" id="UP000787635">
    <property type="component" value="Unassembled WGS sequence"/>
</dbReference>
<sequence>MHILLLLATAPGGQLTSGRLAESVGTNPVVIRRLAGQLARAGLIRIRRGPGGAELAKAAELITLGQIWQAMRRKGLPLLPVHRGPNRAEAAPAAAIPTLLREVFDSAEAAMEADLASVTLAELRARMEAPAEAQREVQAT</sequence>
<dbReference type="Pfam" id="PF02082">
    <property type="entry name" value="Rrf2"/>
    <property type="match status" value="1"/>
</dbReference>
<dbReference type="PANTHER" id="PTHR33221">
    <property type="entry name" value="WINGED HELIX-TURN-HELIX TRANSCRIPTIONAL REGULATOR, RRF2 FAMILY"/>
    <property type="match status" value="1"/>
</dbReference>
<dbReference type="PANTHER" id="PTHR33221:SF15">
    <property type="entry name" value="HTH-TYPE TRANSCRIPTIONAL REGULATOR YWGB-RELATED"/>
    <property type="match status" value="1"/>
</dbReference>
<reference evidence="1 2" key="1">
    <citation type="submission" date="2020-03" db="EMBL/GenBank/DDBJ databases">
        <title>Roseomonas selenitidurans sp. nov. isolated from urban soil.</title>
        <authorList>
            <person name="Liu H."/>
        </authorList>
    </citation>
    <scope>NUCLEOTIDE SEQUENCE [LARGE SCALE GENOMIC DNA]</scope>
    <source>
        <strain evidence="1 2">BU-1</strain>
    </source>
</reference>
<keyword evidence="2" id="KW-1185">Reference proteome</keyword>
<organism evidence="1 2">
    <name type="scientific">Falsiroseomonas selenitidurans</name>
    <dbReference type="NCBI Taxonomy" id="2716335"/>
    <lineage>
        <taxon>Bacteria</taxon>
        <taxon>Pseudomonadati</taxon>
        <taxon>Pseudomonadota</taxon>
        <taxon>Alphaproteobacteria</taxon>
        <taxon>Acetobacterales</taxon>
        <taxon>Roseomonadaceae</taxon>
        <taxon>Falsiroseomonas</taxon>
    </lineage>
</organism>
<proteinExistence type="predicted"/>
<dbReference type="InterPro" id="IPR000944">
    <property type="entry name" value="Tscrpt_reg_Rrf2"/>
</dbReference>
<gene>
    <name evidence="1" type="ORF">HEQ75_13430</name>
</gene>
<dbReference type="PROSITE" id="PS51197">
    <property type="entry name" value="HTH_RRF2_2"/>
    <property type="match status" value="1"/>
</dbReference>
<comment type="caution">
    <text evidence="1">The sequence shown here is derived from an EMBL/GenBank/DDBJ whole genome shotgun (WGS) entry which is preliminary data.</text>
</comment>